<feature type="transmembrane region" description="Helical" evidence="1">
    <location>
        <begin position="6"/>
        <end position="33"/>
    </location>
</feature>
<dbReference type="AlphaFoldDB" id="A0A1G7DEA5"/>
<dbReference type="EMBL" id="FNAO01000005">
    <property type="protein sequence ID" value="SDE49370.1"/>
    <property type="molecule type" value="Genomic_DNA"/>
</dbReference>
<keyword evidence="3" id="KW-1185">Reference proteome</keyword>
<dbReference type="InterPro" id="IPR046601">
    <property type="entry name" value="DUF6660"/>
</dbReference>
<dbReference type="Proteomes" id="UP000199109">
    <property type="component" value="Unassembled WGS sequence"/>
</dbReference>
<keyword evidence="1" id="KW-1133">Transmembrane helix</keyword>
<evidence type="ECO:0000256" key="1">
    <source>
        <dbReference type="SAM" id="Phobius"/>
    </source>
</evidence>
<sequence>MDRFFLIWIACDSCYLCTVKLIAVLLSLFFLALNFIPCNDGELLGDESGIETISAMVANHDHGASDLCSPFCNCHCCHIHTIESNILSFNPLVLMSFEKTFAHFDNFGKDISHSLLQPPRA</sequence>
<accession>A0A1G7DEA5</accession>
<keyword evidence="1" id="KW-0812">Transmembrane</keyword>
<name>A0A1G7DEA5_9FLAO</name>
<dbReference type="Pfam" id="PF20365">
    <property type="entry name" value="DUF6660"/>
    <property type="match status" value="1"/>
</dbReference>
<proteinExistence type="predicted"/>
<keyword evidence="1" id="KW-0472">Membrane</keyword>
<organism evidence="2 3">
    <name type="scientific">Pricia antarctica</name>
    <dbReference type="NCBI Taxonomy" id="641691"/>
    <lineage>
        <taxon>Bacteria</taxon>
        <taxon>Pseudomonadati</taxon>
        <taxon>Bacteroidota</taxon>
        <taxon>Flavobacteriia</taxon>
        <taxon>Flavobacteriales</taxon>
        <taxon>Flavobacteriaceae</taxon>
        <taxon>Pricia</taxon>
    </lineage>
</organism>
<evidence type="ECO:0000313" key="2">
    <source>
        <dbReference type="EMBL" id="SDE49370.1"/>
    </source>
</evidence>
<gene>
    <name evidence="2" type="ORF">SAMN05421636_105268</name>
</gene>
<evidence type="ECO:0000313" key="3">
    <source>
        <dbReference type="Proteomes" id="UP000199109"/>
    </source>
</evidence>
<reference evidence="2 3" key="1">
    <citation type="submission" date="2016-10" db="EMBL/GenBank/DDBJ databases">
        <authorList>
            <person name="de Groot N.N."/>
        </authorList>
    </citation>
    <scope>NUCLEOTIDE SEQUENCE [LARGE SCALE GENOMIC DNA]</scope>
    <source>
        <strain evidence="2 3">DSM 23421</strain>
    </source>
</reference>
<protein>
    <submittedName>
        <fullName evidence="2">Uncharacterized protein</fullName>
    </submittedName>
</protein>
<dbReference type="STRING" id="641691.SAMN05421636_105268"/>